<reference evidence="2 3" key="1">
    <citation type="submission" date="2016-08" db="EMBL/GenBank/DDBJ databases">
        <title>Genomes of anaerobic fungi encode conserved fungal cellulosomes for biomass hydrolysis.</title>
        <authorList>
            <consortium name="DOE Joint Genome Institute"/>
            <person name="Haitjema C.H."/>
            <person name="Gilmore S.P."/>
            <person name="Henske J.K."/>
            <person name="Solomon K.V."/>
            <person name="De Groot R."/>
            <person name="Kuo A."/>
            <person name="Mondo S.J."/>
            <person name="Salamov A.A."/>
            <person name="Labutti K."/>
            <person name="Zhao Z."/>
            <person name="Chiniquy J."/>
            <person name="Barry K."/>
            <person name="Brewer H.M."/>
            <person name="Purvine S.O."/>
            <person name="Wright A.T."/>
            <person name="Boxma B."/>
            <person name="Van Alen T."/>
            <person name="Hackstein J.H."/>
            <person name="Baker S.E."/>
            <person name="Grigoriev I.V."/>
            <person name="O'Malley M.A."/>
        </authorList>
    </citation>
    <scope>NUCLEOTIDE SEQUENCE [LARGE SCALE GENOMIC DNA]</scope>
    <source>
        <strain evidence="3">finn</strain>
    </source>
</reference>
<reference evidence="2 3" key="2">
    <citation type="submission" date="2016-08" db="EMBL/GenBank/DDBJ databases">
        <title>Pervasive Adenine N6-methylation of Active Genes in Fungi.</title>
        <authorList>
            <consortium name="DOE Joint Genome Institute"/>
            <person name="Mondo S.J."/>
            <person name="Dannebaum R.O."/>
            <person name="Kuo R.C."/>
            <person name="Labutti K."/>
            <person name="Haridas S."/>
            <person name="Kuo A."/>
            <person name="Salamov A."/>
            <person name="Ahrendt S.R."/>
            <person name="Lipzen A."/>
            <person name="Sullivan W."/>
            <person name="Andreopoulos W.B."/>
            <person name="Clum A."/>
            <person name="Lindquist E."/>
            <person name="Daum C."/>
            <person name="Ramamoorthy G.K."/>
            <person name="Gryganskyi A."/>
            <person name="Culley D."/>
            <person name="Magnuson J.K."/>
            <person name="James T.Y."/>
            <person name="O'Malley M.A."/>
            <person name="Stajich J.E."/>
            <person name="Spatafora J.W."/>
            <person name="Visel A."/>
            <person name="Grigoriev I.V."/>
        </authorList>
    </citation>
    <scope>NUCLEOTIDE SEQUENCE [LARGE SCALE GENOMIC DNA]</scope>
    <source>
        <strain evidence="3">finn</strain>
    </source>
</reference>
<proteinExistence type="predicted"/>
<organism evidence="2 3">
    <name type="scientific">Piromyces finnis</name>
    <dbReference type="NCBI Taxonomy" id="1754191"/>
    <lineage>
        <taxon>Eukaryota</taxon>
        <taxon>Fungi</taxon>
        <taxon>Fungi incertae sedis</taxon>
        <taxon>Chytridiomycota</taxon>
        <taxon>Chytridiomycota incertae sedis</taxon>
        <taxon>Neocallimastigomycetes</taxon>
        <taxon>Neocallimastigales</taxon>
        <taxon>Neocallimastigaceae</taxon>
        <taxon>Piromyces</taxon>
    </lineage>
</organism>
<dbReference type="EMBL" id="MCFH01000046">
    <property type="protein sequence ID" value="ORX44329.1"/>
    <property type="molecule type" value="Genomic_DNA"/>
</dbReference>
<sequence>MRVLNLATIAISCATAVSALLTVKTPSGIIIPSSLLTYLDCQIGDIVCKKEKVESCNESDIIKICNSNDPDSLYDIFYDKDIDIGDLTPTKFCKIHTEVCGMIENYDPHLTIEYIYNIEKYLDCDDSDTMCIHGKNVSCGSVLKRCWGNYPNKACQKLGNVCNKLAEIDVIKEAVKEIL</sequence>
<evidence type="ECO:0000313" key="3">
    <source>
        <dbReference type="Proteomes" id="UP000193719"/>
    </source>
</evidence>
<evidence type="ECO:0000313" key="2">
    <source>
        <dbReference type="EMBL" id="ORX44329.1"/>
    </source>
</evidence>
<dbReference type="AlphaFoldDB" id="A0A1Y1V257"/>
<keyword evidence="3" id="KW-1185">Reference proteome</keyword>
<dbReference type="OrthoDB" id="10375119at2759"/>
<protein>
    <submittedName>
        <fullName evidence="2">Uncharacterized protein</fullName>
    </submittedName>
</protein>
<keyword evidence="1" id="KW-0732">Signal</keyword>
<evidence type="ECO:0000256" key="1">
    <source>
        <dbReference type="SAM" id="SignalP"/>
    </source>
</evidence>
<gene>
    <name evidence="2" type="ORF">BCR36DRAFT_334724</name>
</gene>
<comment type="caution">
    <text evidence="2">The sequence shown here is derived from an EMBL/GenBank/DDBJ whole genome shotgun (WGS) entry which is preliminary data.</text>
</comment>
<accession>A0A1Y1V257</accession>
<dbReference type="Proteomes" id="UP000193719">
    <property type="component" value="Unassembled WGS sequence"/>
</dbReference>
<feature type="chain" id="PRO_5011988068" evidence="1">
    <location>
        <begin position="20"/>
        <end position="179"/>
    </location>
</feature>
<name>A0A1Y1V257_9FUNG</name>
<feature type="signal peptide" evidence="1">
    <location>
        <begin position="1"/>
        <end position="19"/>
    </location>
</feature>